<accession>X1BY25</accession>
<protein>
    <submittedName>
        <fullName evidence="2">Uncharacterized protein</fullName>
    </submittedName>
</protein>
<keyword evidence="1" id="KW-0812">Transmembrane</keyword>
<feature type="transmembrane region" description="Helical" evidence="1">
    <location>
        <begin position="30"/>
        <end position="49"/>
    </location>
</feature>
<dbReference type="EMBL" id="BART01024111">
    <property type="protein sequence ID" value="GAH00731.1"/>
    <property type="molecule type" value="Genomic_DNA"/>
</dbReference>
<proteinExistence type="predicted"/>
<evidence type="ECO:0000256" key="1">
    <source>
        <dbReference type="SAM" id="Phobius"/>
    </source>
</evidence>
<sequence>MIYREGFFDVLKWKNAFALRWKEDKLEGTIGIVMEKGLFIGSVGGVFFISIDDVIGAAAFLFVSGISTSLSFNNRKSKSENSEEYTKKIIRDEYFLRALFIFIIAILFNIIYGWLFTRNILNLWRWYFLLTIAFSLVL</sequence>
<organism evidence="2">
    <name type="scientific">marine sediment metagenome</name>
    <dbReference type="NCBI Taxonomy" id="412755"/>
    <lineage>
        <taxon>unclassified sequences</taxon>
        <taxon>metagenomes</taxon>
        <taxon>ecological metagenomes</taxon>
    </lineage>
</organism>
<reference evidence="2" key="1">
    <citation type="journal article" date="2014" name="Front. Microbiol.">
        <title>High frequency of phylogenetically diverse reductive dehalogenase-homologous genes in deep subseafloor sedimentary metagenomes.</title>
        <authorList>
            <person name="Kawai M."/>
            <person name="Futagami T."/>
            <person name="Toyoda A."/>
            <person name="Takaki Y."/>
            <person name="Nishi S."/>
            <person name="Hori S."/>
            <person name="Arai W."/>
            <person name="Tsubouchi T."/>
            <person name="Morono Y."/>
            <person name="Uchiyama I."/>
            <person name="Ito T."/>
            <person name="Fujiyama A."/>
            <person name="Inagaki F."/>
            <person name="Takami H."/>
        </authorList>
    </citation>
    <scope>NUCLEOTIDE SEQUENCE</scope>
    <source>
        <strain evidence="2">Expedition CK06-06</strain>
    </source>
</reference>
<gene>
    <name evidence="2" type="ORF">S01H4_43670</name>
</gene>
<dbReference type="AlphaFoldDB" id="X1BY25"/>
<evidence type="ECO:0000313" key="2">
    <source>
        <dbReference type="EMBL" id="GAH00731.1"/>
    </source>
</evidence>
<comment type="caution">
    <text evidence="2">The sequence shown here is derived from an EMBL/GenBank/DDBJ whole genome shotgun (WGS) entry which is preliminary data.</text>
</comment>
<keyword evidence="1" id="KW-1133">Transmembrane helix</keyword>
<keyword evidence="1" id="KW-0472">Membrane</keyword>
<feature type="non-terminal residue" evidence="2">
    <location>
        <position position="138"/>
    </location>
</feature>
<feature type="transmembrane region" description="Helical" evidence="1">
    <location>
        <begin position="94"/>
        <end position="115"/>
    </location>
</feature>
<feature type="transmembrane region" description="Helical" evidence="1">
    <location>
        <begin position="55"/>
        <end position="73"/>
    </location>
</feature>
<name>X1BY25_9ZZZZ</name>